<feature type="region of interest" description="Disordered" evidence="1">
    <location>
        <begin position="31"/>
        <end position="60"/>
    </location>
</feature>
<comment type="caution">
    <text evidence="2">The sequence shown here is derived from an EMBL/GenBank/DDBJ whole genome shotgun (WGS) entry which is preliminary data.</text>
</comment>
<reference evidence="2" key="1">
    <citation type="submission" date="2022-10" db="EMBL/GenBank/DDBJ databases">
        <title>Culturing micro-colonial fungi from biological soil crusts in the Mojave desert and describing Neophaeococcomyces mojavensis, and introducing the new genera and species Taxawa tesnikishii.</title>
        <authorList>
            <person name="Kurbessoian T."/>
            <person name="Stajich J.E."/>
        </authorList>
    </citation>
    <scope>NUCLEOTIDE SEQUENCE</scope>
    <source>
        <strain evidence="2">TK_1</strain>
    </source>
</reference>
<organism evidence="2 3">
    <name type="scientific">Coniosporium apollinis</name>
    <dbReference type="NCBI Taxonomy" id="61459"/>
    <lineage>
        <taxon>Eukaryota</taxon>
        <taxon>Fungi</taxon>
        <taxon>Dikarya</taxon>
        <taxon>Ascomycota</taxon>
        <taxon>Pezizomycotina</taxon>
        <taxon>Dothideomycetes</taxon>
        <taxon>Dothideomycetes incertae sedis</taxon>
        <taxon>Coniosporium</taxon>
    </lineage>
</organism>
<protein>
    <recommendedName>
        <fullName evidence="4">ASX DEUBAD domain-containing protein</fullName>
    </recommendedName>
</protein>
<evidence type="ECO:0000256" key="1">
    <source>
        <dbReference type="SAM" id="MobiDB-lite"/>
    </source>
</evidence>
<accession>A0ABQ9P668</accession>
<dbReference type="EMBL" id="JAPDRL010000005">
    <property type="protein sequence ID" value="KAJ9668826.1"/>
    <property type="molecule type" value="Genomic_DNA"/>
</dbReference>
<evidence type="ECO:0000313" key="2">
    <source>
        <dbReference type="EMBL" id="KAJ9668826.1"/>
    </source>
</evidence>
<feature type="compositionally biased region" description="Low complexity" evidence="1">
    <location>
        <begin position="31"/>
        <end position="58"/>
    </location>
</feature>
<dbReference type="Proteomes" id="UP001172684">
    <property type="component" value="Unassembled WGS sequence"/>
</dbReference>
<evidence type="ECO:0000313" key="3">
    <source>
        <dbReference type="Proteomes" id="UP001172684"/>
    </source>
</evidence>
<name>A0ABQ9P668_9PEZI</name>
<proteinExistence type="predicted"/>
<sequence>MQQEELVRLFSQNLTLSNYAPVAPPVIEQPQILQQQQQQQQQQQELGQQNNPQNPQPVVYSSTHYTHSAHLVPKSAPPQPPSPFSHAQLSEILTRHSIDPSTLFPSQLDLFQQSPDDARLRLLEIWRLSPPDYSNHALALELGNWPCTSLQQEEEMAKLRFERRARQQAYQQASTTGTDSIMEQDAPPLPPLSASSVSPPPDEMKTASAEPYMLSGYEALVKRDYDEHAKVMDAAGRYYQATDPVYKSTGLWEKQGLQEMENRYGAFAQMREFGAPQFVGVHGGLNEDMMMM</sequence>
<feature type="region of interest" description="Disordered" evidence="1">
    <location>
        <begin position="167"/>
        <end position="207"/>
    </location>
</feature>
<keyword evidence="3" id="KW-1185">Reference proteome</keyword>
<evidence type="ECO:0008006" key="4">
    <source>
        <dbReference type="Google" id="ProtNLM"/>
    </source>
</evidence>
<gene>
    <name evidence="2" type="ORF">H2201_001072</name>
</gene>